<dbReference type="OrthoDB" id="951799at2"/>
<reference evidence="2 3" key="1">
    <citation type="submission" date="2019-05" db="EMBL/GenBank/DDBJ databases">
        <title>Dyadobacter AR-3-8 sp. nov., isolated from arctic soil.</title>
        <authorList>
            <person name="Chaudhary D.K."/>
        </authorList>
    </citation>
    <scope>NUCLEOTIDE SEQUENCE [LARGE SCALE GENOMIC DNA]</scope>
    <source>
        <strain evidence="2 3">AR-3-8</strain>
    </source>
</reference>
<dbReference type="AlphaFoldDB" id="A0A4U6DBK4"/>
<evidence type="ECO:0000313" key="3">
    <source>
        <dbReference type="Proteomes" id="UP000304900"/>
    </source>
</evidence>
<feature type="chain" id="PRO_5020810523" description="Lamin tail domain-containing protein" evidence="1">
    <location>
        <begin position="21"/>
        <end position="126"/>
    </location>
</feature>
<gene>
    <name evidence="2" type="ORF">FDK13_03215</name>
</gene>
<protein>
    <recommendedName>
        <fullName evidence="4">Lamin tail domain-containing protein</fullName>
    </recommendedName>
</protein>
<dbReference type="EMBL" id="SZVO01000001">
    <property type="protein sequence ID" value="TKT94236.1"/>
    <property type="molecule type" value="Genomic_DNA"/>
</dbReference>
<proteinExistence type="predicted"/>
<comment type="caution">
    <text evidence="2">The sequence shown here is derived from an EMBL/GenBank/DDBJ whole genome shotgun (WGS) entry which is preliminary data.</text>
</comment>
<organism evidence="2 3">
    <name type="scientific">Dyadobacter frigoris</name>
    <dbReference type="NCBI Taxonomy" id="2576211"/>
    <lineage>
        <taxon>Bacteria</taxon>
        <taxon>Pseudomonadati</taxon>
        <taxon>Bacteroidota</taxon>
        <taxon>Cytophagia</taxon>
        <taxon>Cytophagales</taxon>
        <taxon>Spirosomataceae</taxon>
        <taxon>Dyadobacter</taxon>
    </lineage>
</organism>
<sequence>MKPLLLLVLFIGCSFSTSFGQHQKLLYNSSDIGQSDSLTIKTIRGQQYSRYVKVFNRSGTKIKIPKDSLWGFTDRKGHIYRFYKKLPYRVVFKNDFVKYIYNGCRFTNIFYSKSPDSEMVRWKRNL</sequence>
<dbReference type="Proteomes" id="UP000304900">
    <property type="component" value="Unassembled WGS sequence"/>
</dbReference>
<accession>A0A4U6DBK4</accession>
<feature type="signal peptide" evidence="1">
    <location>
        <begin position="1"/>
        <end position="20"/>
    </location>
</feature>
<keyword evidence="1" id="KW-0732">Signal</keyword>
<evidence type="ECO:0000256" key="1">
    <source>
        <dbReference type="SAM" id="SignalP"/>
    </source>
</evidence>
<evidence type="ECO:0008006" key="4">
    <source>
        <dbReference type="Google" id="ProtNLM"/>
    </source>
</evidence>
<name>A0A4U6DBK4_9BACT</name>
<evidence type="ECO:0000313" key="2">
    <source>
        <dbReference type="EMBL" id="TKT94236.1"/>
    </source>
</evidence>
<dbReference type="RefSeq" id="WP_137338525.1">
    <property type="nucleotide sequence ID" value="NZ_BSQH01000001.1"/>
</dbReference>
<keyword evidence="3" id="KW-1185">Reference proteome</keyword>